<dbReference type="EMBL" id="FOHW01000001">
    <property type="protein sequence ID" value="SES69254.1"/>
    <property type="molecule type" value="Genomic_DNA"/>
</dbReference>
<protein>
    <submittedName>
        <fullName evidence="2">GAD-like domain-containing protein</fullName>
    </submittedName>
</protein>
<name>A0A1H9YJT3_9PSED</name>
<accession>A0A1H9YJT3</accession>
<evidence type="ECO:0000259" key="1">
    <source>
        <dbReference type="Pfam" id="PF08887"/>
    </source>
</evidence>
<evidence type="ECO:0000313" key="2">
    <source>
        <dbReference type="EMBL" id="SES69254.1"/>
    </source>
</evidence>
<proteinExistence type="predicted"/>
<feature type="domain" description="GAD-related" evidence="1">
    <location>
        <begin position="3"/>
        <end position="45"/>
    </location>
</feature>
<evidence type="ECO:0000313" key="3">
    <source>
        <dbReference type="Proteomes" id="UP000182332"/>
    </source>
</evidence>
<dbReference type="Pfam" id="PF08887">
    <property type="entry name" value="GAD-like"/>
    <property type="match status" value="1"/>
</dbReference>
<organism evidence="2 3">
    <name type="scientific">Pseudomonas graminis</name>
    <dbReference type="NCBI Taxonomy" id="158627"/>
    <lineage>
        <taxon>Bacteria</taxon>
        <taxon>Pseudomonadati</taxon>
        <taxon>Pseudomonadota</taxon>
        <taxon>Gammaproteobacteria</taxon>
        <taxon>Pseudomonadales</taxon>
        <taxon>Pseudomonadaceae</taxon>
        <taxon>Pseudomonas</taxon>
    </lineage>
</organism>
<reference evidence="2 3" key="1">
    <citation type="submission" date="2016-10" db="EMBL/GenBank/DDBJ databases">
        <authorList>
            <person name="de Groot N.N."/>
        </authorList>
    </citation>
    <scope>NUCLEOTIDE SEQUENCE [LARGE SCALE GENOMIC DNA]</scope>
    <source>
        <strain evidence="2 3">DSM 11363</strain>
    </source>
</reference>
<sequence>MDKVFARFLEKFGDPIDRHEVPVTSIERYRGKLPNQLLDYWAIQSMAGADMVMVFSGS</sequence>
<gene>
    <name evidence="2" type="ORF">SAMN05216197_101288</name>
</gene>
<dbReference type="InterPro" id="IPR014983">
    <property type="entry name" value="GAD-rel"/>
</dbReference>
<dbReference type="AlphaFoldDB" id="A0A1H9YJT3"/>
<dbReference type="Proteomes" id="UP000182332">
    <property type="component" value="Unassembled WGS sequence"/>
</dbReference>